<evidence type="ECO:0000313" key="3">
    <source>
        <dbReference type="Proteomes" id="UP001232163"/>
    </source>
</evidence>
<keyword evidence="1" id="KW-0812">Transmembrane</keyword>
<evidence type="ECO:0000313" key="2">
    <source>
        <dbReference type="EMBL" id="MDP9763858.1"/>
    </source>
</evidence>
<evidence type="ECO:0000256" key="1">
    <source>
        <dbReference type="SAM" id="Phobius"/>
    </source>
</evidence>
<accession>A0ABT9MB93</accession>
<feature type="transmembrane region" description="Helical" evidence="1">
    <location>
        <begin position="36"/>
        <end position="55"/>
    </location>
</feature>
<dbReference type="RefSeq" id="WP_307465009.1">
    <property type="nucleotide sequence ID" value="NZ_JAURUR010000002.1"/>
</dbReference>
<dbReference type="Proteomes" id="UP001232163">
    <property type="component" value="Unassembled WGS sequence"/>
</dbReference>
<comment type="caution">
    <text evidence="2">The sequence shown here is derived from an EMBL/GenBank/DDBJ whole genome shotgun (WGS) entry which is preliminary data.</text>
</comment>
<sequence length="60" mass="6818">MRELLSFLVVVFCLLGLIRGLEDLRQVFKKQKPVRYALVSLLGVPLIGLVGMLLLESWFS</sequence>
<keyword evidence="3" id="KW-1185">Reference proteome</keyword>
<organism evidence="2 3">
    <name type="scientific">Deinococcus enclensis</name>
    <dbReference type="NCBI Taxonomy" id="1049582"/>
    <lineage>
        <taxon>Bacteria</taxon>
        <taxon>Thermotogati</taxon>
        <taxon>Deinococcota</taxon>
        <taxon>Deinococci</taxon>
        <taxon>Deinococcales</taxon>
        <taxon>Deinococcaceae</taxon>
        <taxon>Deinococcus</taxon>
    </lineage>
</organism>
<reference evidence="2 3" key="1">
    <citation type="submission" date="2023-07" db="EMBL/GenBank/DDBJ databases">
        <title>Genomic Encyclopedia of Type Strains, Phase IV (KMG-IV): sequencing the most valuable type-strain genomes for metagenomic binning, comparative biology and taxonomic classification.</title>
        <authorList>
            <person name="Goeker M."/>
        </authorList>
    </citation>
    <scope>NUCLEOTIDE SEQUENCE [LARGE SCALE GENOMIC DNA]</scope>
    <source>
        <strain evidence="2 3">NIO-1023</strain>
    </source>
</reference>
<proteinExistence type="predicted"/>
<protein>
    <submittedName>
        <fullName evidence="2">Uncharacterized protein</fullName>
    </submittedName>
</protein>
<dbReference type="EMBL" id="JAURUR010000002">
    <property type="protein sequence ID" value="MDP9763858.1"/>
    <property type="molecule type" value="Genomic_DNA"/>
</dbReference>
<keyword evidence="1" id="KW-1133">Transmembrane helix</keyword>
<name>A0ABT9MB93_9DEIO</name>
<gene>
    <name evidence="2" type="ORF">QO006_001275</name>
</gene>
<keyword evidence="1" id="KW-0472">Membrane</keyword>